<dbReference type="PANTHER" id="PTHR42887:SF1">
    <property type="entry name" value="BLR3961 PROTEIN"/>
    <property type="match status" value="1"/>
</dbReference>
<organism evidence="6 7">
    <name type="scientific">Pseudovibrio axinellae</name>
    <dbReference type="NCBI Taxonomy" id="989403"/>
    <lineage>
        <taxon>Bacteria</taxon>
        <taxon>Pseudomonadati</taxon>
        <taxon>Pseudomonadota</taxon>
        <taxon>Alphaproteobacteria</taxon>
        <taxon>Hyphomicrobiales</taxon>
        <taxon>Stappiaceae</taxon>
        <taxon>Pseudovibrio</taxon>
    </lineage>
</organism>
<dbReference type="Gene3D" id="2.40.30.10">
    <property type="entry name" value="Translation factors"/>
    <property type="match status" value="1"/>
</dbReference>
<dbReference type="InterPro" id="IPR036188">
    <property type="entry name" value="FAD/NAD-bd_sf"/>
</dbReference>
<dbReference type="NCBIfam" id="TIGR00275">
    <property type="entry name" value="aminoacetone oxidase family FAD-binding enzyme"/>
    <property type="match status" value="1"/>
</dbReference>
<dbReference type="EMBL" id="LMCB01000059">
    <property type="protein sequence ID" value="KZL15755.1"/>
    <property type="molecule type" value="Genomic_DNA"/>
</dbReference>
<reference evidence="6 7" key="1">
    <citation type="journal article" date="2016" name="Front. Microbiol.">
        <title>Comparative Genomic Analysis Reveals a Diverse Repertoire of Genes Involved in Prokaryote-Eukaryote Interactions within the Pseudovibrio Genus.</title>
        <authorList>
            <person name="Romano S."/>
            <person name="Fernandez-Guerra A."/>
            <person name="Reen F.J."/>
            <person name="Glockner F.O."/>
            <person name="Crowley S.P."/>
            <person name="O'Sullivan O."/>
            <person name="Cotter P.D."/>
            <person name="Adams C."/>
            <person name="Dobson A.D."/>
            <person name="O'Gara F."/>
        </authorList>
    </citation>
    <scope>NUCLEOTIDE SEQUENCE [LARGE SCALE GENOMIC DNA]</scope>
    <source>
        <strain evidence="6 7">Ad2</strain>
    </source>
</reference>
<evidence type="ECO:0000313" key="6">
    <source>
        <dbReference type="EMBL" id="KZL15755.1"/>
    </source>
</evidence>
<dbReference type="InterPro" id="IPR022460">
    <property type="entry name" value="Flavoprotein_PP4765"/>
</dbReference>
<evidence type="ECO:0000259" key="5">
    <source>
        <dbReference type="Pfam" id="PF22780"/>
    </source>
</evidence>
<dbReference type="NCBIfam" id="TIGR03862">
    <property type="entry name" value="flavo_PP4765"/>
    <property type="match status" value="1"/>
</dbReference>
<dbReference type="RefSeq" id="WP_244271409.1">
    <property type="nucleotide sequence ID" value="NZ_FOFM01000003.1"/>
</dbReference>
<name>A0A165W0C0_9HYPH</name>
<dbReference type="InterPro" id="IPR004792">
    <property type="entry name" value="BaiN-like"/>
</dbReference>
<dbReference type="Gene3D" id="3.50.50.60">
    <property type="entry name" value="FAD/NAD(P)-binding domain"/>
    <property type="match status" value="1"/>
</dbReference>
<evidence type="ECO:0000256" key="1">
    <source>
        <dbReference type="ARBA" id="ARBA00001974"/>
    </source>
</evidence>
<protein>
    <submittedName>
        <fullName evidence="6">Ferredoxin--NADP reductase</fullName>
        <ecNumber evidence="6">1.18.1.2</ecNumber>
    </submittedName>
</protein>
<gene>
    <name evidence="6" type="ORF">PsAD2_03524</name>
</gene>
<dbReference type="Pfam" id="PF22780">
    <property type="entry name" value="HI0933_like_1st"/>
    <property type="match status" value="1"/>
</dbReference>
<dbReference type="Proteomes" id="UP000076577">
    <property type="component" value="Unassembled WGS sequence"/>
</dbReference>
<dbReference type="InterPro" id="IPR055178">
    <property type="entry name" value="RsdA/BaiN/AoA(So)-like_dom"/>
</dbReference>
<dbReference type="EC" id="1.18.1.2" evidence="6"/>
<evidence type="ECO:0000256" key="2">
    <source>
        <dbReference type="ARBA" id="ARBA00022630"/>
    </source>
</evidence>
<dbReference type="GO" id="GO:0004324">
    <property type="term" value="F:ferredoxin-NADP+ reductase activity"/>
    <property type="evidence" value="ECO:0007669"/>
    <property type="project" value="UniProtKB-EC"/>
</dbReference>
<dbReference type="STRING" id="989403.SAMN05421798_103278"/>
<dbReference type="SUPFAM" id="SSF51905">
    <property type="entry name" value="FAD/NAD(P)-binding domain"/>
    <property type="match status" value="1"/>
</dbReference>
<dbReference type="InterPro" id="IPR057661">
    <property type="entry name" value="RsdA/BaiN/AoA(So)_Rossmann"/>
</dbReference>
<dbReference type="AlphaFoldDB" id="A0A165W0C0"/>
<dbReference type="SUPFAM" id="SSF160996">
    <property type="entry name" value="HI0933 insert domain-like"/>
    <property type="match status" value="1"/>
</dbReference>
<evidence type="ECO:0000313" key="7">
    <source>
        <dbReference type="Proteomes" id="UP000076577"/>
    </source>
</evidence>
<dbReference type="PRINTS" id="PR00411">
    <property type="entry name" value="PNDRDTASEI"/>
</dbReference>
<evidence type="ECO:0000256" key="3">
    <source>
        <dbReference type="ARBA" id="ARBA00022827"/>
    </source>
</evidence>
<keyword evidence="7" id="KW-1185">Reference proteome</keyword>
<feature type="domain" description="RsdA/BaiN/AoA(So)-like Rossmann fold-like" evidence="4">
    <location>
        <begin position="4"/>
        <end position="392"/>
    </location>
</feature>
<feature type="domain" description="RsdA/BaiN/AoA(So)-like insert" evidence="5">
    <location>
        <begin position="192"/>
        <end position="341"/>
    </location>
</feature>
<dbReference type="Pfam" id="PF03486">
    <property type="entry name" value="HI0933_like"/>
    <property type="match status" value="1"/>
</dbReference>
<keyword evidence="3" id="KW-0274">FAD</keyword>
<proteinExistence type="predicted"/>
<dbReference type="InterPro" id="IPR023166">
    <property type="entry name" value="BaiN-like_dom_sf"/>
</dbReference>
<sequence length="401" mass="42760">MKKRVAIIGAGPAGLFAAQTLAEAGLCVSVFDQRPSPARKLLMAGLGGLNLTHSEDLETFLGRYRPAHAQLLQSVQDFPPAALQEWSASLGEPTFAGSSGKVFPKSFKTSPLLRTWLKLLGSLRVTLHFGTRWQGFNKTGSLLLQHGTDAVKAHQFDAVLLALGGGSWAKLGSDGTWVPVLQDLRVDVKELRPANCGFEVSFSEHFKERYKGTPLKKIGVSHEGQRVIGDAMLDASGIEGGVIYAICADVRDAITEKGGTQIELDLKPDVSVEKLTSKLERPRGKQSMSNFLRKATGLPAAAIALLREAGPLPKEAGELAAYIKALPLKLTAPRSIDRAISSAGGVSFDAIDQHYMLTSVPGVFVAGEMLDWEAPTGGYLLQGVFATGRSAALGIAAYLQD</sequence>
<dbReference type="Gene3D" id="1.10.8.260">
    <property type="entry name" value="HI0933 insert domain-like"/>
    <property type="match status" value="1"/>
</dbReference>
<dbReference type="PATRIC" id="fig|989403.3.peg.3804"/>
<dbReference type="PRINTS" id="PR00368">
    <property type="entry name" value="FADPNR"/>
</dbReference>
<evidence type="ECO:0000259" key="4">
    <source>
        <dbReference type="Pfam" id="PF03486"/>
    </source>
</evidence>
<comment type="cofactor">
    <cofactor evidence="1">
        <name>FAD</name>
        <dbReference type="ChEBI" id="CHEBI:57692"/>
    </cofactor>
</comment>
<keyword evidence="6" id="KW-0560">Oxidoreductase</keyword>
<dbReference type="PANTHER" id="PTHR42887">
    <property type="entry name" value="OS12G0638800 PROTEIN"/>
    <property type="match status" value="1"/>
</dbReference>
<comment type="caution">
    <text evidence="6">The sequence shown here is derived from an EMBL/GenBank/DDBJ whole genome shotgun (WGS) entry which is preliminary data.</text>
</comment>
<keyword evidence="2" id="KW-0285">Flavoprotein</keyword>
<accession>A0A165W0C0</accession>